<evidence type="ECO:0000313" key="1">
    <source>
        <dbReference type="EMBL" id="KAA8528875.1"/>
    </source>
</evidence>
<evidence type="ECO:0000313" key="2">
    <source>
        <dbReference type="Proteomes" id="UP000325577"/>
    </source>
</evidence>
<dbReference type="AlphaFoldDB" id="A0A5J5ACY9"/>
<protein>
    <submittedName>
        <fullName evidence="1">Uncharacterized protein</fullName>
    </submittedName>
</protein>
<name>A0A5J5ACY9_9ASTE</name>
<gene>
    <name evidence="1" type="ORF">F0562_036230</name>
</gene>
<proteinExistence type="predicted"/>
<reference evidence="1 2" key="1">
    <citation type="submission" date="2019-09" db="EMBL/GenBank/DDBJ databases">
        <title>A chromosome-level genome assembly of the Chinese tupelo Nyssa sinensis.</title>
        <authorList>
            <person name="Yang X."/>
            <person name="Kang M."/>
            <person name="Yang Y."/>
            <person name="Xiong H."/>
            <person name="Wang M."/>
            <person name="Zhang Z."/>
            <person name="Wang Z."/>
            <person name="Wu H."/>
            <person name="Ma T."/>
            <person name="Liu J."/>
            <person name="Xi Z."/>
        </authorList>
    </citation>
    <scope>NUCLEOTIDE SEQUENCE [LARGE SCALE GENOMIC DNA]</scope>
    <source>
        <strain evidence="1">J267</strain>
        <tissue evidence="1">Leaf</tissue>
    </source>
</reference>
<organism evidence="1 2">
    <name type="scientific">Nyssa sinensis</name>
    <dbReference type="NCBI Taxonomy" id="561372"/>
    <lineage>
        <taxon>Eukaryota</taxon>
        <taxon>Viridiplantae</taxon>
        <taxon>Streptophyta</taxon>
        <taxon>Embryophyta</taxon>
        <taxon>Tracheophyta</taxon>
        <taxon>Spermatophyta</taxon>
        <taxon>Magnoliopsida</taxon>
        <taxon>eudicotyledons</taxon>
        <taxon>Gunneridae</taxon>
        <taxon>Pentapetalae</taxon>
        <taxon>asterids</taxon>
        <taxon>Cornales</taxon>
        <taxon>Nyssaceae</taxon>
        <taxon>Nyssa</taxon>
    </lineage>
</organism>
<keyword evidence="2" id="KW-1185">Reference proteome</keyword>
<sequence length="122" mass="12852">MKMLKGWLQVFFGYTSMEEDVRSGNTMLTGSSEGVSGRVECVGRSNWELGGSTSGGSARWQLPTPSLQGIGTVLLPQLYPLNGKGQCDDYHGWEGVLPELGAYGRACHVAMALAPAGQGGVS</sequence>
<dbReference type="Proteomes" id="UP000325577">
    <property type="component" value="Linkage Group LG21"/>
</dbReference>
<accession>A0A5J5ACY9</accession>
<dbReference type="EMBL" id="CM018045">
    <property type="protein sequence ID" value="KAA8528875.1"/>
    <property type="molecule type" value="Genomic_DNA"/>
</dbReference>